<evidence type="ECO:0000256" key="19">
    <source>
        <dbReference type="ARBA" id="ARBA00042471"/>
    </source>
</evidence>
<dbReference type="GO" id="GO:0005634">
    <property type="term" value="C:nucleus"/>
    <property type="evidence" value="ECO:0007669"/>
    <property type="project" value="UniProtKB-SubCell"/>
</dbReference>
<dbReference type="OMA" id="HMEHVEA"/>
<evidence type="ECO:0000313" key="27">
    <source>
        <dbReference type="RefSeq" id="XP_018023570.1"/>
    </source>
</evidence>
<evidence type="ECO:0000256" key="8">
    <source>
        <dbReference type="ARBA" id="ARBA00022454"/>
    </source>
</evidence>
<evidence type="ECO:0000256" key="1">
    <source>
        <dbReference type="ARBA" id="ARBA00004123"/>
    </source>
</evidence>
<dbReference type="AlphaFoldDB" id="A0A8B7PC40"/>
<evidence type="ECO:0000256" key="11">
    <source>
        <dbReference type="ARBA" id="ARBA00022763"/>
    </source>
</evidence>
<proteinExistence type="inferred from homology"/>
<evidence type="ECO:0000256" key="5">
    <source>
        <dbReference type="ARBA" id="ARBA00010702"/>
    </source>
</evidence>
<feature type="binding site" evidence="25">
    <location>
        <position position="307"/>
    </location>
    <ligand>
        <name>Mg(2+)</name>
        <dbReference type="ChEBI" id="CHEBI:18420"/>
        <label>1</label>
    </ligand>
</feature>
<dbReference type="GeneID" id="108679464"/>
<dbReference type="InterPro" id="IPR050792">
    <property type="entry name" value="ADP-ribosylglycohydrolase"/>
</dbReference>
<evidence type="ECO:0000256" key="20">
    <source>
        <dbReference type="ARBA" id="ARBA00042722"/>
    </source>
</evidence>
<evidence type="ECO:0000256" key="25">
    <source>
        <dbReference type="PIRSR" id="PIRSR605502-1"/>
    </source>
</evidence>
<dbReference type="Pfam" id="PF03747">
    <property type="entry name" value="ADP_ribosyl_GH"/>
    <property type="match status" value="1"/>
</dbReference>
<evidence type="ECO:0000256" key="15">
    <source>
        <dbReference type="ARBA" id="ARBA00023204"/>
    </source>
</evidence>
<dbReference type="PANTHER" id="PTHR16222">
    <property type="entry name" value="ADP-RIBOSYLGLYCOHYDROLASE"/>
    <property type="match status" value="1"/>
</dbReference>
<organism evidence="26 27">
    <name type="scientific">Hyalella azteca</name>
    <name type="common">Amphipod</name>
    <dbReference type="NCBI Taxonomy" id="294128"/>
    <lineage>
        <taxon>Eukaryota</taxon>
        <taxon>Metazoa</taxon>
        <taxon>Ecdysozoa</taxon>
        <taxon>Arthropoda</taxon>
        <taxon>Crustacea</taxon>
        <taxon>Multicrustacea</taxon>
        <taxon>Malacostraca</taxon>
        <taxon>Eumalacostraca</taxon>
        <taxon>Peracarida</taxon>
        <taxon>Amphipoda</taxon>
        <taxon>Senticaudata</taxon>
        <taxon>Talitrida</taxon>
        <taxon>Talitroidea</taxon>
        <taxon>Hyalellidae</taxon>
        <taxon>Hyalella</taxon>
    </lineage>
</organism>
<dbReference type="InterPro" id="IPR036705">
    <property type="entry name" value="Ribosyl_crysJ1_sf"/>
</dbReference>
<dbReference type="GO" id="GO:0006281">
    <property type="term" value="P:DNA repair"/>
    <property type="evidence" value="ECO:0007669"/>
    <property type="project" value="UniProtKB-KW"/>
</dbReference>
<comment type="cofactor">
    <cofactor evidence="25">
        <name>Mg(2+)</name>
        <dbReference type="ChEBI" id="CHEBI:18420"/>
    </cofactor>
    <text evidence="25">Binds 2 magnesium ions per subunit.</text>
</comment>
<keyword evidence="15" id="KW-0234">DNA repair</keyword>
<dbReference type="InterPro" id="IPR005502">
    <property type="entry name" value="Ribosyl_crysJ1"/>
</dbReference>
<feature type="binding site" evidence="25">
    <location>
        <position position="61"/>
    </location>
    <ligand>
        <name>Mg(2+)</name>
        <dbReference type="ChEBI" id="CHEBI:18420"/>
        <label>1</label>
    </ligand>
</feature>
<evidence type="ECO:0000256" key="24">
    <source>
        <dbReference type="ARBA" id="ARBA00049015"/>
    </source>
</evidence>
<feature type="binding site" evidence="25">
    <location>
        <position position="63"/>
    </location>
    <ligand>
        <name>Mg(2+)</name>
        <dbReference type="ChEBI" id="CHEBI:18420"/>
        <label>1</label>
    </ligand>
</feature>
<dbReference type="GO" id="GO:0005759">
    <property type="term" value="C:mitochondrial matrix"/>
    <property type="evidence" value="ECO:0007669"/>
    <property type="project" value="UniProtKB-SubCell"/>
</dbReference>
<comment type="similarity">
    <text evidence="5">Belongs to the ADP-ribosylglycohydrolase family.</text>
</comment>
<sequence>MAGISIEALLGRFKGCMLGALAGDCLGAPFEMDSSVALSVLNNYINKLADPKVRVPYKAFTDDTAMTQSVAQSLIDEKSFSEVDMAKKFVRAYYKEPRRGYGANIVNVFAALKATNFKDVWAPAALQFDGSGSYGNGGAMRVAPVALFTAAASTEEAINMARDSALITHSHAQGYNGAILQCLAVRNALLSPSSSLNPQEYVEGLISTLSKMRNPREEDQDLCSEGEGHGGFVDSLHVLQELLGRSDQVTREEVVERLGNDVSAINSVPTAIYAFLRALQPIQGIESDSEFLRSIVYAISLGGDTDTIASMAGAIAGAYHGSQGVPEFLGRHCEAWEGALQQAEELHKIVYKNDKP</sequence>
<keyword evidence="9" id="KW-0963">Cytoplasm</keyword>
<comment type="subunit">
    <text evidence="6">Monomer.</text>
</comment>
<reference evidence="27" key="1">
    <citation type="submission" date="2025-08" db="UniProtKB">
        <authorList>
            <consortium name="RefSeq"/>
        </authorList>
    </citation>
    <scope>IDENTIFICATION</scope>
    <source>
        <tissue evidence="27">Whole organism</tissue>
    </source>
</reference>
<dbReference type="GO" id="GO:0005694">
    <property type="term" value="C:chromosome"/>
    <property type="evidence" value="ECO:0007669"/>
    <property type="project" value="UniProtKB-SubCell"/>
</dbReference>
<evidence type="ECO:0000313" key="26">
    <source>
        <dbReference type="Proteomes" id="UP000694843"/>
    </source>
</evidence>
<dbReference type="SUPFAM" id="SSF101478">
    <property type="entry name" value="ADP-ribosylglycohydrolase"/>
    <property type="match status" value="1"/>
</dbReference>
<keyword evidence="16" id="KW-0539">Nucleus</keyword>
<dbReference type="RefSeq" id="XP_018023570.1">
    <property type="nucleotide sequence ID" value="XM_018168081.2"/>
</dbReference>
<comment type="catalytic activity">
    <reaction evidence="24">
        <text>alpha-NAD(+) + H2O = ADP-D-ribose + nicotinamide + H(+)</text>
        <dbReference type="Rhea" id="RHEA:68792"/>
        <dbReference type="ChEBI" id="CHEBI:15377"/>
        <dbReference type="ChEBI" id="CHEBI:15378"/>
        <dbReference type="ChEBI" id="CHEBI:17154"/>
        <dbReference type="ChEBI" id="CHEBI:57967"/>
        <dbReference type="ChEBI" id="CHEBI:77017"/>
    </reaction>
</comment>
<dbReference type="KEGG" id="hazt:108679464"/>
<comment type="subcellular location">
    <subcellularLocation>
        <location evidence="2">Chromosome</location>
    </subcellularLocation>
    <subcellularLocation>
        <location evidence="4">Cytoplasm</location>
    </subcellularLocation>
    <subcellularLocation>
        <location evidence="3">Mitochondrion matrix</location>
    </subcellularLocation>
    <subcellularLocation>
        <location evidence="1">Nucleus</location>
    </subcellularLocation>
</comment>
<evidence type="ECO:0000256" key="23">
    <source>
        <dbReference type="ARBA" id="ARBA00043193"/>
    </source>
</evidence>
<accession>A0A8B7PC40</accession>
<keyword evidence="12" id="KW-0378">Hydrolase</keyword>
<feature type="binding site" evidence="25">
    <location>
        <position position="62"/>
    </location>
    <ligand>
        <name>Mg(2+)</name>
        <dbReference type="ChEBI" id="CHEBI:18420"/>
        <label>1</label>
    </ligand>
</feature>
<keyword evidence="8" id="KW-0158">Chromosome</keyword>
<evidence type="ECO:0000256" key="16">
    <source>
        <dbReference type="ARBA" id="ARBA00023242"/>
    </source>
</evidence>
<dbReference type="Proteomes" id="UP000694843">
    <property type="component" value="Unplaced"/>
</dbReference>
<evidence type="ECO:0000256" key="9">
    <source>
        <dbReference type="ARBA" id="ARBA00022490"/>
    </source>
</evidence>
<evidence type="ECO:0000256" key="4">
    <source>
        <dbReference type="ARBA" id="ARBA00004496"/>
    </source>
</evidence>
<dbReference type="FunFam" id="1.10.4080.10:FF:000001">
    <property type="entry name" value="ADP-ribose glycohydrolase ARH3"/>
    <property type="match status" value="1"/>
</dbReference>
<evidence type="ECO:0000256" key="13">
    <source>
        <dbReference type="ARBA" id="ARBA00022842"/>
    </source>
</evidence>
<dbReference type="Gene3D" id="1.10.4080.10">
    <property type="entry name" value="ADP-ribosylation/Crystallin J1"/>
    <property type="match status" value="1"/>
</dbReference>
<protein>
    <recommendedName>
        <fullName evidence="17">ADP-ribosylhydrolase ARH3</fullName>
        <ecNumber evidence="7">3.2.1.143</ecNumber>
    </recommendedName>
    <alternativeName>
        <fullName evidence="18">ADP-ribose glycohydrolase ARH3</fullName>
    </alternativeName>
    <alternativeName>
        <fullName evidence="19">ADP-ribosylhydrolase 3</fullName>
    </alternativeName>
    <alternativeName>
        <fullName evidence="22">O-acetyl-ADP-ribose deacetylase ARH3</fullName>
    </alternativeName>
    <alternativeName>
        <fullName evidence="23">Poly(ADP-ribose) glycohydrolase ARH3</fullName>
    </alternativeName>
    <alternativeName>
        <fullName evidence="21">[Protein ADP-ribosylarginine] hydrolase-like protein 2</fullName>
    </alternativeName>
    <alternativeName>
        <fullName evidence="20">[Protein ADP-ribosylserine] hydrolase</fullName>
    </alternativeName>
</protein>
<dbReference type="PANTHER" id="PTHR16222:SF24">
    <property type="entry name" value="ADP-RIBOSYLHYDROLASE ARH3"/>
    <property type="match status" value="1"/>
</dbReference>
<dbReference type="EC" id="3.2.1.143" evidence="7"/>
<evidence type="ECO:0000256" key="14">
    <source>
        <dbReference type="ARBA" id="ARBA00023128"/>
    </source>
</evidence>
<evidence type="ECO:0000256" key="22">
    <source>
        <dbReference type="ARBA" id="ARBA00043187"/>
    </source>
</evidence>
<dbReference type="GO" id="GO:0004649">
    <property type="term" value="F:poly(ADP-ribose) glycohydrolase activity"/>
    <property type="evidence" value="ECO:0007669"/>
    <property type="project" value="UniProtKB-EC"/>
</dbReference>
<feature type="binding site" evidence="25">
    <location>
        <position position="306"/>
    </location>
    <ligand>
        <name>Mg(2+)</name>
        <dbReference type="ChEBI" id="CHEBI:18420"/>
        <label>1</label>
    </ligand>
</feature>
<evidence type="ECO:0000256" key="3">
    <source>
        <dbReference type="ARBA" id="ARBA00004305"/>
    </source>
</evidence>
<keyword evidence="13 25" id="KW-0460">Magnesium</keyword>
<evidence type="ECO:0000256" key="21">
    <source>
        <dbReference type="ARBA" id="ARBA00042850"/>
    </source>
</evidence>
<dbReference type="GO" id="GO:0140290">
    <property type="term" value="P:peptidyl-serine ADP-deribosylation"/>
    <property type="evidence" value="ECO:0007669"/>
    <property type="project" value="UniProtKB-ARBA"/>
</dbReference>
<evidence type="ECO:0000256" key="7">
    <source>
        <dbReference type="ARBA" id="ARBA00012255"/>
    </source>
</evidence>
<evidence type="ECO:0000256" key="17">
    <source>
        <dbReference type="ARBA" id="ARBA00041057"/>
    </source>
</evidence>
<feature type="binding site" evidence="25">
    <location>
        <position position="304"/>
    </location>
    <ligand>
        <name>Mg(2+)</name>
        <dbReference type="ChEBI" id="CHEBI:18420"/>
        <label>2</label>
    </ligand>
</feature>
<evidence type="ECO:0000256" key="6">
    <source>
        <dbReference type="ARBA" id="ARBA00011245"/>
    </source>
</evidence>
<evidence type="ECO:0000256" key="18">
    <source>
        <dbReference type="ARBA" id="ARBA00042398"/>
    </source>
</evidence>
<evidence type="ECO:0000256" key="10">
    <source>
        <dbReference type="ARBA" id="ARBA00022723"/>
    </source>
</evidence>
<dbReference type="GO" id="GO:0046872">
    <property type="term" value="F:metal ion binding"/>
    <property type="evidence" value="ECO:0007669"/>
    <property type="project" value="UniProtKB-KW"/>
</dbReference>
<evidence type="ECO:0000256" key="2">
    <source>
        <dbReference type="ARBA" id="ARBA00004286"/>
    </source>
</evidence>
<dbReference type="OrthoDB" id="410104at2759"/>
<keyword evidence="26" id="KW-1185">Reference proteome</keyword>
<keyword evidence="14" id="KW-0496">Mitochondrion</keyword>
<evidence type="ECO:0000256" key="12">
    <source>
        <dbReference type="ARBA" id="ARBA00022801"/>
    </source>
</evidence>
<name>A0A8B7PC40_HYAAZ</name>
<keyword evidence="10 25" id="KW-0479">Metal-binding</keyword>
<gene>
    <name evidence="27" type="primary">LOC108679464</name>
</gene>
<keyword evidence="11" id="KW-0227">DNA damage</keyword>